<dbReference type="EMBL" id="AP035768">
    <property type="protein sequence ID" value="BFO21931.1"/>
    <property type="molecule type" value="Genomic_DNA"/>
</dbReference>
<evidence type="ECO:0000313" key="1">
    <source>
        <dbReference type="EMBL" id="BFO21931.1"/>
    </source>
</evidence>
<protein>
    <recommendedName>
        <fullName evidence="2">HK97 gp10 family phage protein</fullName>
    </recommendedName>
</protein>
<evidence type="ECO:0008006" key="2">
    <source>
        <dbReference type="Google" id="ProtNLM"/>
    </source>
</evidence>
<organism evidence="1">
    <name type="scientific">Streptomyces haneummycinicus</name>
    <dbReference type="NCBI Taxonomy" id="3074435"/>
    <lineage>
        <taxon>Bacteria</taxon>
        <taxon>Bacillati</taxon>
        <taxon>Actinomycetota</taxon>
        <taxon>Actinomycetes</taxon>
        <taxon>Kitasatosporales</taxon>
        <taxon>Streptomycetaceae</taxon>
        <taxon>Streptomyces</taxon>
    </lineage>
</organism>
<gene>
    <name evidence="1" type="ORF">SHKM778_83190</name>
</gene>
<proteinExistence type="predicted"/>
<sequence length="163" mass="17776">MKEGPGSWDPGTHNTSPLLSPAQVAALKIINAKNGSVEAAYTAWHGLIRMERMRPNSKIVAGFAGKKDHRSINISNLRAFERDENLPENSLEYVRQKEGKIIDVAVAGGKDWHQLYNGRQAPHGFEGFEGVNYSTPAATAGTNFLRDTYTQGVASGITPKALR</sequence>
<reference evidence="1" key="2">
    <citation type="submission" date="2024-07" db="EMBL/GenBank/DDBJ databases">
        <title>Streptomyces haneummycinica sp. nov., a new antibiotic-producing actinobacterium isolated from marine sediment.</title>
        <authorList>
            <person name="Uemura M."/>
            <person name="Hamada M."/>
            <person name="Hirano S."/>
            <person name="Kobayashi K."/>
            <person name="Ohshiro T."/>
            <person name="Kobayashi T."/>
            <person name="Terahara T."/>
        </authorList>
    </citation>
    <scope>NUCLEOTIDE SEQUENCE</scope>
    <source>
        <strain evidence="1">KM77-8</strain>
    </source>
</reference>
<accession>A0AAT9HXE7</accession>
<reference evidence="1" key="1">
    <citation type="submission" date="2024-06" db="EMBL/GenBank/DDBJ databases">
        <authorList>
            <consortium name="consrtm"/>
            <person name="Uemura M."/>
            <person name="Terahara T."/>
        </authorList>
    </citation>
    <scope>NUCLEOTIDE SEQUENCE</scope>
    <source>
        <strain evidence="1">KM77-8</strain>
    </source>
</reference>
<name>A0AAT9HXE7_9ACTN</name>
<dbReference type="AlphaFoldDB" id="A0AAT9HXE7"/>